<dbReference type="GeneID" id="26100320"/>
<feature type="transmembrane region" description="Helical" evidence="1">
    <location>
        <begin position="130"/>
        <end position="151"/>
    </location>
</feature>
<dbReference type="EMBL" id="CP013011">
    <property type="protein sequence ID" value="ALL02023.1"/>
    <property type="molecule type" value="Genomic_DNA"/>
</dbReference>
<sequence length="156" mass="16431">MTLDHTVVVALLMGLMPGFEPRYALPVLAMRLGILPALLLASLEVLLLSVLLPIVAQQAWHLLLAYSERLPVLGKLVTRIEAARQKAHRLTSRYGLLGLALFVAVPLPVTGIYTGAVVSLLLGIDARKAAIALAMGGLASLAIVSLLTLGVQLAQG</sequence>
<feature type="transmembrane region" description="Helical" evidence="1">
    <location>
        <begin position="94"/>
        <end position="124"/>
    </location>
</feature>
<dbReference type="RefSeq" id="WP_143522101.1">
    <property type="nucleotide sequence ID" value="NZ_CP013011.1"/>
</dbReference>
<name>A0A0P0N5D7_9CREN</name>
<dbReference type="AlphaFoldDB" id="A0A0P0N5D7"/>
<proteinExistence type="predicted"/>
<accession>A0A0P0N5D7</accession>
<evidence type="ECO:0008006" key="4">
    <source>
        <dbReference type="Google" id="ProtNLM"/>
    </source>
</evidence>
<keyword evidence="1" id="KW-0812">Transmembrane</keyword>
<organism evidence="2 3">
    <name type="scientific">Pyrodictium delaneyi</name>
    <dbReference type="NCBI Taxonomy" id="1273541"/>
    <lineage>
        <taxon>Archaea</taxon>
        <taxon>Thermoproteota</taxon>
        <taxon>Thermoprotei</taxon>
        <taxon>Desulfurococcales</taxon>
        <taxon>Pyrodictiaceae</taxon>
        <taxon>Pyrodictium</taxon>
    </lineage>
</organism>
<keyword evidence="1" id="KW-1133">Transmembrane helix</keyword>
<dbReference type="Pfam" id="PF06695">
    <property type="entry name" value="Sm_multidrug_ex"/>
    <property type="match status" value="1"/>
</dbReference>
<dbReference type="KEGG" id="pdl:Pyrde_1980"/>
<evidence type="ECO:0000313" key="2">
    <source>
        <dbReference type="EMBL" id="ALL02023.1"/>
    </source>
</evidence>
<evidence type="ECO:0000256" key="1">
    <source>
        <dbReference type="SAM" id="Phobius"/>
    </source>
</evidence>
<dbReference type="Proteomes" id="UP000058613">
    <property type="component" value="Chromosome"/>
</dbReference>
<dbReference type="STRING" id="1273541.Pyrde_1980"/>
<gene>
    <name evidence="2" type="ORF">Pyrde_1980</name>
</gene>
<dbReference type="InterPro" id="IPR009577">
    <property type="entry name" value="Sm_multidrug_ex"/>
</dbReference>
<feature type="transmembrane region" description="Helical" evidence="1">
    <location>
        <begin position="34"/>
        <end position="56"/>
    </location>
</feature>
<reference evidence="2 3" key="1">
    <citation type="submission" date="2015-10" db="EMBL/GenBank/DDBJ databases">
        <title>Complete genome sequence of hyperthermophilic archaeon Pyrodictium delaneyi Su06.</title>
        <authorList>
            <person name="Jung J.-H."/>
            <person name="Lin J."/>
            <person name="Holden J.F."/>
            <person name="Park C.-S."/>
        </authorList>
    </citation>
    <scope>NUCLEOTIDE SEQUENCE [LARGE SCALE GENOMIC DNA]</scope>
    <source>
        <strain evidence="2 3">Su06</strain>
    </source>
</reference>
<protein>
    <recommendedName>
        <fullName evidence="4">Ligand-binding protein SH3</fullName>
    </recommendedName>
</protein>
<keyword evidence="1" id="KW-0472">Membrane</keyword>
<evidence type="ECO:0000313" key="3">
    <source>
        <dbReference type="Proteomes" id="UP000058613"/>
    </source>
</evidence>